<accession>A0A7Y7EA00</accession>
<feature type="transmembrane region" description="Helical" evidence="1">
    <location>
        <begin position="55"/>
        <end position="74"/>
    </location>
</feature>
<evidence type="ECO:0000256" key="1">
    <source>
        <dbReference type="SAM" id="Phobius"/>
    </source>
</evidence>
<organism evidence="2 3">
    <name type="scientific">Streptomyces morookaense</name>
    <name type="common">Streptoverticillium morookaense</name>
    <dbReference type="NCBI Taxonomy" id="1970"/>
    <lineage>
        <taxon>Bacteria</taxon>
        <taxon>Bacillati</taxon>
        <taxon>Actinomycetota</taxon>
        <taxon>Actinomycetes</taxon>
        <taxon>Kitasatosporales</taxon>
        <taxon>Streptomycetaceae</taxon>
        <taxon>Streptomyces</taxon>
    </lineage>
</organism>
<reference evidence="2 3" key="1">
    <citation type="submission" date="2020-04" db="EMBL/GenBank/DDBJ databases">
        <title>Draft Genome Sequence of Streptomyces morookaense DSM 40503, an 8-azaguanine-producing strain.</title>
        <authorList>
            <person name="Qi J."/>
            <person name="Gao J.-M."/>
        </authorList>
    </citation>
    <scope>NUCLEOTIDE SEQUENCE [LARGE SCALE GENOMIC DNA]</scope>
    <source>
        <strain evidence="2 3">DSM 40503</strain>
    </source>
</reference>
<keyword evidence="3" id="KW-1185">Reference proteome</keyword>
<evidence type="ECO:0000313" key="3">
    <source>
        <dbReference type="Proteomes" id="UP000587462"/>
    </source>
</evidence>
<feature type="transmembrane region" description="Helical" evidence="1">
    <location>
        <begin position="15"/>
        <end position="35"/>
    </location>
</feature>
<comment type="caution">
    <text evidence="2">The sequence shown here is derived from an EMBL/GenBank/DDBJ whole genome shotgun (WGS) entry which is preliminary data.</text>
</comment>
<keyword evidence="1" id="KW-1133">Transmembrane helix</keyword>
<gene>
    <name evidence="2" type="ORF">HG542_25355</name>
</gene>
<dbReference type="Proteomes" id="UP000587462">
    <property type="component" value="Unassembled WGS sequence"/>
</dbReference>
<keyword evidence="1" id="KW-0812">Transmembrane</keyword>
<dbReference type="RefSeq" id="WP_171085293.1">
    <property type="nucleotide sequence ID" value="NZ_BNBU01000008.1"/>
</dbReference>
<keyword evidence="1" id="KW-0472">Membrane</keyword>
<protein>
    <submittedName>
        <fullName evidence="2">Uncharacterized protein</fullName>
    </submittedName>
</protein>
<evidence type="ECO:0000313" key="2">
    <source>
        <dbReference type="EMBL" id="NVK80956.1"/>
    </source>
</evidence>
<dbReference type="AlphaFoldDB" id="A0A7Y7EA00"/>
<dbReference type="EMBL" id="JABBXF010000067">
    <property type="protein sequence ID" value="NVK80956.1"/>
    <property type="molecule type" value="Genomic_DNA"/>
</dbReference>
<name>A0A7Y7EA00_STRMO</name>
<sequence>MTKETNTEEPKRNPAITALSLLGLLAMCGLLTYMAWFTEWGRSPELLGKWLTAKYALKAAVFAPVGIVGLVAWFRSRRNRP</sequence>
<proteinExistence type="predicted"/>